<reference evidence="7 8" key="1">
    <citation type="journal article" date="2013" name="Genome Biol. Evol.">
        <title>Comparison of metabolic capacities and inference of gene content evolution in mosquito-associated Spiroplasma diminutum and S. taiwanense.</title>
        <authorList>
            <person name="Lo W.S."/>
            <person name="Ku C."/>
            <person name="Chen L.L."/>
            <person name="Chang T.H."/>
            <person name="Kuo C.H."/>
        </authorList>
    </citation>
    <scope>NUCLEOTIDE SEQUENCE [LARGE SCALE GENOMIC DNA]</scope>
    <source>
        <strain evidence="7">CT-1</strain>
    </source>
</reference>
<dbReference type="Gene3D" id="3.40.109.10">
    <property type="entry name" value="NADH Oxidase"/>
    <property type="match status" value="1"/>
</dbReference>
<feature type="domain" description="Nitroreductase" evidence="6">
    <location>
        <begin position="8"/>
        <end position="170"/>
    </location>
</feature>
<name>S5MAS1_9MOLU</name>
<evidence type="ECO:0000313" key="7">
    <source>
        <dbReference type="EMBL" id="AGR40858.1"/>
    </source>
</evidence>
<dbReference type="GO" id="GO:0016491">
    <property type="term" value="F:oxidoreductase activity"/>
    <property type="evidence" value="ECO:0007669"/>
    <property type="project" value="UniProtKB-KW"/>
</dbReference>
<evidence type="ECO:0000256" key="4">
    <source>
        <dbReference type="ARBA" id="ARBA00022643"/>
    </source>
</evidence>
<proteinExistence type="inferred from homology"/>
<evidence type="ECO:0000256" key="5">
    <source>
        <dbReference type="ARBA" id="ARBA00023002"/>
    </source>
</evidence>
<dbReference type="Pfam" id="PF00881">
    <property type="entry name" value="Nitroreductase"/>
    <property type="match status" value="1"/>
</dbReference>
<dbReference type="KEGG" id="stai:STAIW_v1c01810"/>
<evidence type="ECO:0000256" key="1">
    <source>
        <dbReference type="ARBA" id="ARBA00001917"/>
    </source>
</evidence>
<accession>S5MAS1</accession>
<comment type="cofactor">
    <cofactor evidence="1">
        <name>FMN</name>
        <dbReference type="ChEBI" id="CHEBI:58210"/>
    </cofactor>
</comment>
<evidence type="ECO:0000256" key="3">
    <source>
        <dbReference type="ARBA" id="ARBA00022630"/>
    </source>
</evidence>
<dbReference type="InterPro" id="IPR029479">
    <property type="entry name" value="Nitroreductase"/>
</dbReference>
<dbReference type="STRING" id="1276220.STAIW_v1c01810"/>
<evidence type="ECO:0000259" key="6">
    <source>
        <dbReference type="Pfam" id="PF00881"/>
    </source>
</evidence>
<dbReference type="RefSeq" id="WP_020833997.1">
    <property type="nucleotide sequence ID" value="NC_021846.1"/>
</dbReference>
<dbReference type="PANTHER" id="PTHR43673">
    <property type="entry name" value="NAD(P)H NITROREDUCTASE YDGI-RELATED"/>
    <property type="match status" value="1"/>
</dbReference>
<keyword evidence="8" id="KW-1185">Reference proteome</keyword>
<dbReference type="eggNOG" id="COG0778">
    <property type="taxonomic scope" value="Bacteria"/>
</dbReference>
<keyword evidence="4" id="KW-0288">FMN</keyword>
<evidence type="ECO:0000313" key="8">
    <source>
        <dbReference type="Proteomes" id="UP000014984"/>
    </source>
</evidence>
<gene>
    <name evidence="7" type="ORF">STAIW_v1c01810</name>
</gene>
<evidence type="ECO:0000256" key="2">
    <source>
        <dbReference type="ARBA" id="ARBA00007118"/>
    </source>
</evidence>
<dbReference type="OrthoDB" id="9809288at2"/>
<dbReference type="PANTHER" id="PTHR43673:SF2">
    <property type="entry name" value="NITROREDUCTASE"/>
    <property type="match status" value="1"/>
</dbReference>
<dbReference type="HOGENOM" id="CLU_070764_4_1_14"/>
<comment type="similarity">
    <text evidence="2">Belongs to the nitroreductase family.</text>
</comment>
<keyword evidence="5" id="KW-0560">Oxidoreductase</keyword>
<dbReference type="Proteomes" id="UP000014984">
    <property type="component" value="Chromosome"/>
</dbReference>
<dbReference type="SUPFAM" id="SSF55469">
    <property type="entry name" value="FMN-dependent nitroreductase-like"/>
    <property type="match status" value="1"/>
</dbReference>
<keyword evidence="3" id="KW-0285">Flavoprotein</keyword>
<dbReference type="InterPro" id="IPR000415">
    <property type="entry name" value="Nitroreductase-like"/>
</dbReference>
<dbReference type="AlphaFoldDB" id="S5MAS1"/>
<dbReference type="EMBL" id="CP005074">
    <property type="protein sequence ID" value="AGR40858.1"/>
    <property type="molecule type" value="Genomic_DNA"/>
</dbReference>
<protein>
    <submittedName>
        <fullName evidence="7">Nitroreductase</fullName>
    </submittedName>
</protein>
<dbReference type="PATRIC" id="fig|1276220.3.peg.181"/>
<organism evidence="7 8">
    <name type="scientific">Spiroplasma taiwanense CT-1</name>
    <dbReference type="NCBI Taxonomy" id="1276220"/>
    <lineage>
        <taxon>Bacteria</taxon>
        <taxon>Bacillati</taxon>
        <taxon>Mycoplasmatota</taxon>
        <taxon>Mollicutes</taxon>
        <taxon>Entomoplasmatales</taxon>
        <taxon>Spiroplasmataceae</taxon>
        <taxon>Spiroplasma</taxon>
    </lineage>
</organism>
<sequence length="215" mass="24659">MTKSLELLKKRRSAKRFVNDFKIDDSKLNELLESIRMAPSSFGMEPFRVIYIENKEIRDELFQAWWNQVGITQATGLLIWVGFKEEYITKTLIPEQNQRNIPEQFANIRTQMVGGLTSALAVHGMNYEEWSARQTYISVGTVLNTAEELGIDLCPSEGFDPNEVAKVLEKHNLIDIKSEKVMVGSFVGKVDTSQDFHHFFEKTRKPMELAAKVVK</sequence>